<dbReference type="Proteomes" id="UP000279994">
    <property type="component" value="Unassembled WGS sequence"/>
</dbReference>
<proteinExistence type="predicted"/>
<evidence type="ECO:0000259" key="6">
    <source>
        <dbReference type="PROSITE" id="PS50850"/>
    </source>
</evidence>
<dbReference type="PROSITE" id="PS50850">
    <property type="entry name" value="MFS"/>
    <property type="match status" value="1"/>
</dbReference>
<organism evidence="7 8">
    <name type="scientific">Nocardioides pocheonensis</name>
    <dbReference type="NCBI Taxonomy" id="661485"/>
    <lineage>
        <taxon>Bacteria</taxon>
        <taxon>Bacillati</taxon>
        <taxon>Actinomycetota</taxon>
        <taxon>Actinomycetes</taxon>
        <taxon>Propionibacteriales</taxon>
        <taxon>Nocardioidaceae</taxon>
        <taxon>Nocardioides</taxon>
    </lineage>
</organism>
<feature type="transmembrane region" description="Helical" evidence="5">
    <location>
        <begin position="252"/>
        <end position="272"/>
    </location>
</feature>
<sequence length="401" mass="41214">MLDAYRAVFAHPGARAFSATGMLARLPISMMTLGIVLLVSTVTGSYTLAGQVSAAYVIGNAVVAIPHGRLADRFGQTVVLYVDAVLFALTTGLLVQAATHQWPTPWPHVWAALSGATLPQVGSMVRARWAHLVTSDRERHTAFAVEAVGDEVVFVTGPALVTFLSTLYAPQTGLVAALVVGTAGPLLLALQRKTAPPAHPVDRSRPTVPLPWVRLLPIAAAAVALGCLFGALEVATVATAQHAGHKPASGALLAVFSLGSMVSGVVAGALHWRTPDHRRFQVGVALLAAAMLALPFLDDLVVLGVLLFLIGLTLAPSLIAVVSLLEASTPRSRLTEAMAVFQTGISAGIAPGAYLAGVVADHTGGAASYWVCVGSGALTLATALLCRPAPAPTEATTSLPA</sequence>
<evidence type="ECO:0000256" key="3">
    <source>
        <dbReference type="ARBA" id="ARBA00022989"/>
    </source>
</evidence>
<feature type="transmembrane region" description="Helical" evidence="5">
    <location>
        <begin position="337"/>
        <end position="360"/>
    </location>
</feature>
<feature type="transmembrane region" description="Helical" evidence="5">
    <location>
        <begin position="279"/>
        <end position="297"/>
    </location>
</feature>
<name>A0A3N0GV91_9ACTN</name>
<evidence type="ECO:0000256" key="1">
    <source>
        <dbReference type="ARBA" id="ARBA00004651"/>
    </source>
</evidence>
<dbReference type="GO" id="GO:0005886">
    <property type="term" value="C:plasma membrane"/>
    <property type="evidence" value="ECO:0007669"/>
    <property type="project" value="UniProtKB-SubCell"/>
</dbReference>
<comment type="subcellular location">
    <subcellularLocation>
        <location evidence="1">Cell membrane</location>
        <topology evidence="1">Multi-pass membrane protein</topology>
    </subcellularLocation>
</comment>
<dbReference type="AlphaFoldDB" id="A0A3N0GV91"/>
<dbReference type="RefSeq" id="WP_123222331.1">
    <property type="nucleotide sequence ID" value="NZ_RJSF01000019.1"/>
</dbReference>
<feature type="transmembrane region" description="Helical" evidence="5">
    <location>
        <begin position="366"/>
        <end position="386"/>
    </location>
</feature>
<dbReference type="InterPro" id="IPR011701">
    <property type="entry name" value="MFS"/>
</dbReference>
<feature type="transmembrane region" description="Helical" evidence="5">
    <location>
        <begin position="48"/>
        <end position="66"/>
    </location>
</feature>
<gene>
    <name evidence="7" type="ORF">EFL26_07960</name>
</gene>
<dbReference type="InterPro" id="IPR036259">
    <property type="entry name" value="MFS_trans_sf"/>
</dbReference>
<evidence type="ECO:0000256" key="4">
    <source>
        <dbReference type="ARBA" id="ARBA00023136"/>
    </source>
</evidence>
<comment type="caution">
    <text evidence="7">The sequence shown here is derived from an EMBL/GenBank/DDBJ whole genome shotgun (WGS) entry which is preliminary data.</text>
</comment>
<dbReference type="EMBL" id="RJSF01000019">
    <property type="protein sequence ID" value="RNM16078.1"/>
    <property type="molecule type" value="Genomic_DNA"/>
</dbReference>
<keyword evidence="3 5" id="KW-1133">Transmembrane helix</keyword>
<feature type="transmembrane region" description="Helical" evidence="5">
    <location>
        <begin position="211"/>
        <end position="232"/>
    </location>
</feature>
<dbReference type="PANTHER" id="PTHR23542">
    <property type="match status" value="1"/>
</dbReference>
<feature type="transmembrane region" description="Helical" evidence="5">
    <location>
        <begin position="23"/>
        <end position="42"/>
    </location>
</feature>
<dbReference type="GO" id="GO:0022857">
    <property type="term" value="F:transmembrane transporter activity"/>
    <property type="evidence" value="ECO:0007669"/>
    <property type="project" value="InterPro"/>
</dbReference>
<dbReference type="PANTHER" id="PTHR23542:SF1">
    <property type="entry name" value="MAJOR FACILITATOR SUPERFAMILY (MFS) PROFILE DOMAIN-CONTAINING PROTEIN"/>
    <property type="match status" value="1"/>
</dbReference>
<dbReference type="InterPro" id="IPR020846">
    <property type="entry name" value="MFS_dom"/>
</dbReference>
<evidence type="ECO:0000313" key="7">
    <source>
        <dbReference type="EMBL" id="RNM16078.1"/>
    </source>
</evidence>
<keyword evidence="4 5" id="KW-0472">Membrane</keyword>
<evidence type="ECO:0000313" key="8">
    <source>
        <dbReference type="Proteomes" id="UP000279994"/>
    </source>
</evidence>
<evidence type="ECO:0000256" key="2">
    <source>
        <dbReference type="ARBA" id="ARBA00022692"/>
    </source>
</evidence>
<dbReference type="Pfam" id="PF07690">
    <property type="entry name" value="MFS_1"/>
    <property type="match status" value="1"/>
</dbReference>
<protein>
    <submittedName>
        <fullName evidence="7">MFS transporter</fullName>
    </submittedName>
</protein>
<dbReference type="SUPFAM" id="SSF103473">
    <property type="entry name" value="MFS general substrate transporter"/>
    <property type="match status" value="1"/>
</dbReference>
<evidence type="ECO:0000256" key="5">
    <source>
        <dbReference type="SAM" id="Phobius"/>
    </source>
</evidence>
<dbReference type="OrthoDB" id="9180256at2"/>
<feature type="transmembrane region" description="Helical" evidence="5">
    <location>
        <begin position="78"/>
        <end position="98"/>
    </location>
</feature>
<feature type="transmembrane region" description="Helical" evidence="5">
    <location>
        <begin position="303"/>
        <end position="325"/>
    </location>
</feature>
<feature type="domain" description="Major facilitator superfamily (MFS) profile" evidence="6">
    <location>
        <begin position="214"/>
        <end position="401"/>
    </location>
</feature>
<reference evidence="7 8" key="1">
    <citation type="submission" date="2018-11" db="EMBL/GenBank/DDBJ databases">
        <authorList>
            <person name="Li F."/>
        </authorList>
    </citation>
    <scope>NUCLEOTIDE SEQUENCE [LARGE SCALE GENOMIC DNA]</scope>
    <source>
        <strain evidence="7 8">Gsoil 818</strain>
    </source>
</reference>
<feature type="transmembrane region" description="Helical" evidence="5">
    <location>
        <begin position="168"/>
        <end position="190"/>
    </location>
</feature>
<dbReference type="Gene3D" id="1.20.1250.20">
    <property type="entry name" value="MFS general substrate transporter like domains"/>
    <property type="match status" value="1"/>
</dbReference>
<keyword evidence="8" id="KW-1185">Reference proteome</keyword>
<accession>A0A3N0GV91</accession>
<keyword evidence="2 5" id="KW-0812">Transmembrane</keyword>